<dbReference type="RefSeq" id="WP_034895948.1">
    <property type="nucleotide sequence ID" value="NZ_JRUQ01000051.1"/>
</dbReference>
<keyword evidence="1" id="KW-0472">Membrane</keyword>
<gene>
    <name evidence="2" type="ORF">NG99_18005</name>
</gene>
<evidence type="ECO:0000313" key="3">
    <source>
        <dbReference type="Proteomes" id="UP000030351"/>
    </source>
</evidence>
<comment type="caution">
    <text evidence="2">The sequence shown here is derived from an EMBL/GenBank/DDBJ whole genome shotgun (WGS) entry which is preliminary data.</text>
</comment>
<evidence type="ECO:0000256" key="1">
    <source>
        <dbReference type="SAM" id="Phobius"/>
    </source>
</evidence>
<keyword evidence="1" id="KW-0812">Transmembrane</keyword>
<proteinExistence type="predicted"/>
<dbReference type="Proteomes" id="UP000030351">
    <property type="component" value="Unassembled WGS sequence"/>
</dbReference>
<organism evidence="2 3">
    <name type="scientific">Erwinia typographi</name>
    <dbReference type="NCBI Taxonomy" id="371042"/>
    <lineage>
        <taxon>Bacteria</taxon>
        <taxon>Pseudomonadati</taxon>
        <taxon>Pseudomonadota</taxon>
        <taxon>Gammaproteobacteria</taxon>
        <taxon>Enterobacterales</taxon>
        <taxon>Erwiniaceae</taxon>
        <taxon>Erwinia</taxon>
    </lineage>
</organism>
<protein>
    <recommendedName>
        <fullName evidence="4">Hemolysin XhlA</fullName>
    </recommendedName>
</protein>
<keyword evidence="3" id="KW-1185">Reference proteome</keyword>
<keyword evidence="1" id="KW-1133">Transmembrane helix</keyword>
<dbReference type="AlphaFoldDB" id="A0A0A3YUJ5"/>
<sequence length="68" mass="7497">MERVIKLEGKVDDLRVDFAGIKANYATKEDVESARRELQSSLASQTKWLVSALFVVLGTGLGLAKLLF</sequence>
<evidence type="ECO:0008006" key="4">
    <source>
        <dbReference type="Google" id="ProtNLM"/>
    </source>
</evidence>
<feature type="transmembrane region" description="Helical" evidence="1">
    <location>
        <begin position="48"/>
        <end position="67"/>
    </location>
</feature>
<dbReference type="EMBL" id="JRUQ01000051">
    <property type="protein sequence ID" value="KGT90295.1"/>
    <property type="molecule type" value="Genomic_DNA"/>
</dbReference>
<reference evidence="2 3" key="1">
    <citation type="submission" date="2014-10" db="EMBL/GenBank/DDBJ databases">
        <title>Genome sequence of Erwinia typographi M043b.</title>
        <authorList>
            <person name="Chan K.-G."/>
            <person name="Tan W.-S."/>
        </authorList>
    </citation>
    <scope>NUCLEOTIDE SEQUENCE [LARGE SCALE GENOMIC DNA]</scope>
    <source>
        <strain evidence="2 3">M043b</strain>
    </source>
</reference>
<accession>A0A0A3YUJ5</accession>
<dbReference type="OrthoDB" id="6522558at2"/>
<evidence type="ECO:0000313" key="2">
    <source>
        <dbReference type="EMBL" id="KGT90295.1"/>
    </source>
</evidence>
<name>A0A0A3YUJ5_9GAMM</name>
<dbReference type="STRING" id="371042.NG99_18005"/>
<dbReference type="eggNOG" id="ENOG5033KYU">
    <property type="taxonomic scope" value="Bacteria"/>
</dbReference>